<comment type="caution">
    <text evidence="1">The sequence shown here is derived from an EMBL/GenBank/DDBJ whole genome shotgun (WGS) entry which is preliminary data.</text>
</comment>
<dbReference type="AlphaFoldDB" id="A0A5C5XDW0"/>
<evidence type="ECO:0000313" key="2">
    <source>
        <dbReference type="Proteomes" id="UP000316095"/>
    </source>
</evidence>
<proteinExistence type="predicted"/>
<keyword evidence="2" id="KW-1185">Reference proteome</keyword>
<reference evidence="1 2" key="1">
    <citation type="submission" date="2019-02" db="EMBL/GenBank/DDBJ databases">
        <title>Deep-cultivation of Planctomycetes and their phenomic and genomic characterization uncovers novel biology.</title>
        <authorList>
            <person name="Wiegand S."/>
            <person name="Jogler M."/>
            <person name="Boedeker C."/>
            <person name="Pinto D."/>
            <person name="Vollmers J."/>
            <person name="Rivas-Marin E."/>
            <person name="Kohn T."/>
            <person name="Peeters S.H."/>
            <person name="Heuer A."/>
            <person name="Rast P."/>
            <person name="Oberbeckmann S."/>
            <person name="Bunk B."/>
            <person name="Jeske O."/>
            <person name="Meyerdierks A."/>
            <person name="Storesund J.E."/>
            <person name="Kallscheuer N."/>
            <person name="Luecker S."/>
            <person name="Lage O.M."/>
            <person name="Pohl T."/>
            <person name="Merkel B.J."/>
            <person name="Hornburger P."/>
            <person name="Mueller R.-W."/>
            <person name="Bruemmer F."/>
            <person name="Labrenz M."/>
            <person name="Spormann A.M."/>
            <person name="Op Den Camp H."/>
            <person name="Overmann J."/>
            <person name="Amann R."/>
            <person name="Jetten M.S.M."/>
            <person name="Mascher T."/>
            <person name="Medema M.H."/>
            <person name="Devos D.P."/>
            <person name="Kaster A.-K."/>
            <person name="Ovreas L."/>
            <person name="Rohde M."/>
            <person name="Galperin M.Y."/>
            <person name="Jogler C."/>
        </authorList>
    </citation>
    <scope>NUCLEOTIDE SEQUENCE [LARGE SCALE GENOMIC DNA]</scope>
    <source>
        <strain evidence="1 2">Pan54</strain>
    </source>
</reference>
<evidence type="ECO:0008006" key="3">
    <source>
        <dbReference type="Google" id="ProtNLM"/>
    </source>
</evidence>
<dbReference type="EMBL" id="SJPG01000001">
    <property type="protein sequence ID" value="TWT60974.1"/>
    <property type="molecule type" value="Genomic_DNA"/>
</dbReference>
<protein>
    <recommendedName>
        <fullName evidence="3">RNA polymerase sigma factor</fullName>
    </recommendedName>
</protein>
<accession>A0A5C5XDW0</accession>
<name>A0A5C5XDW0_9PLAN</name>
<gene>
    <name evidence="1" type="ORF">Pan54_17060</name>
</gene>
<organism evidence="1 2">
    <name type="scientific">Rubinisphaera italica</name>
    <dbReference type="NCBI Taxonomy" id="2527969"/>
    <lineage>
        <taxon>Bacteria</taxon>
        <taxon>Pseudomonadati</taxon>
        <taxon>Planctomycetota</taxon>
        <taxon>Planctomycetia</taxon>
        <taxon>Planctomycetales</taxon>
        <taxon>Planctomycetaceae</taxon>
        <taxon>Rubinisphaera</taxon>
    </lineage>
</organism>
<dbReference type="RefSeq" id="WP_146503018.1">
    <property type="nucleotide sequence ID" value="NZ_SJPG01000001.1"/>
</dbReference>
<dbReference type="OrthoDB" id="1494788at2"/>
<evidence type="ECO:0000313" key="1">
    <source>
        <dbReference type="EMBL" id="TWT60974.1"/>
    </source>
</evidence>
<dbReference type="Proteomes" id="UP000316095">
    <property type="component" value="Unassembled WGS sequence"/>
</dbReference>
<sequence length="200" mass="22627">MIEVPKLSEVEWEELVGKLTLHAHSKLIKLYWRGVPYAKGGAIPGAPSAQDFAAEAIEAFLDGTRTWDKTKHPDFLQFLLSVVDSKINHLVESAENRKTRRIDTAKKHIEPAYELRGKSKRPDEIVIDEEARRRNREAVLAVLGDDKLAKSLFECIEAEITKPAEIAEYLGLDVSDVNNAQKRLRRAVDKAFVKLGRSRK</sequence>